<evidence type="ECO:0000313" key="1">
    <source>
        <dbReference type="EMBL" id="MDQ7877301.1"/>
    </source>
</evidence>
<accession>A0ABU0Z0H4</accession>
<comment type="caution">
    <text evidence="1">The sequence shown here is derived from an EMBL/GenBank/DDBJ whole genome shotgun (WGS) entry which is preliminary data.</text>
</comment>
<dbReference type="Proteomes" id="UP001235133">
    <property type="component" value="Unassembled WGS sequence"/>
</dbReference>
<proteinExistence type="predicted"/>
<gene>
    <name evidence="1" type="ORF">Q9R08_04855</name>
</gene>
<keyword evidence="2" id="KW-1185">Reference proteome</keyword>
<dbReference type="EMBL" id="JAVFWO010000002">
    <property type="protein sequence ID" value="MDQ7877301.1"/>
    <property type="molecule type" value="Genomic_DNA"/>
</dbReference>
<reference evidence="1 2" key="1">
    <citation type="submission" date="2023-08" db="EMBL/GenBank/DDBJ databases">
        <title>Microbacterium psychrotolerans sp. nov., a psychrotolerant bacterium isolated from soil in Heilongjiang Province, China.</title>
        <authorList>
            <person name="An P."/>
            <person name="Zhao D."/>
            <person name="Xiang H."/>
        </authorList>
    </citation>
    <scope>NUCLEOTIDE SEQUENCE [LARGE SCALE GENOMIC DNA]</scope>
    <source>
        <strain evidence="1 2">QXD-8</strain>
    </source>
</reference>
<name>A0ABU0Z0H4_9MICO</name>
<evidence type="ECO:0000313" key="2">
    <source>
        <dbReference type="Proteomes" id="UP001235133"/>
    </source>
</evidence>
<protein>
    <submittedName>
        <fullName evidence="1">Uncharacterized protein</fullName>
    </submittedName>
</protein>
<dbReference type="RefSeq" id="WP_308866732.1">
    <property type="nucleotide sequence ID" value="NZ_JAVFWO010000002.1"/>
</dbReference>
<organism evidence="1 2">
    <name type="scientific">Microbacterium psychrotolerans</name>
    <dbReference type="NCBI Taxonomy" id="3068321"/>
    <lineage>
        <taxon>Bacteria</taxon>
        <taxon>Bacillati</taxon>
        <taxon>Actinomycetota</taxon>
        <taxon>Actinomycetes</taxon>
        <taxon>Micrococcales</taxon>
        <taxon>Microbacteriaceae</taxon>
        <taxon>Microbacterium</taxon>
    </lineage>
</organism>
<sequence>MDMNQIFETLTNSAPLGAWLGFIAWLIKTLQLGHHVQRFLRSLECAVWERMLRSRGASDKELRRFIREFAIGGRGPSP</sequence>